<dbReference type="InterPro" id="IPR010415">
    <property type="entry name" value="LpxI_C"/>
</dbReference>
<dbReference type="EMBL" id="JYNY01000639">
    <property type="protein sequence ID" value="KJJ83194.1"/>
    <property type="molecule type" value="Genomic_DNA"/>
</dbReference>
<dbReference type="Proteomes" id="UP000033428">
    <property type="component" value="Unassembled WGS sequence"/>
</dbReference>
<dbReference type="Gene3D" id="3.40.140.80">
    <property type="match status" value="1"/>
</dbReference>
<evidence type="ECO:0000259" key="2">
    <source>
        <dbReference type="Pfam" id="PF17930"/>
    </source>
</evidence>
<evidence type="ECO:0000313" key="3">
    <source>
        <dbReference type="EMBL" id="KJJ83194.1"/>
    </source>
</evidence>
<name>A0A0F0CMI6_9BACT</name>
<dbReference type="AlphaFoldDB" id="A0A0F0CMI6"/>
<dbReference type="PATRIC" id="fig|1609969.3.peg.3162"/>
<dbReference type="Gene3D" id="3.40.50.20">
    <property type="match status" value="1"/>
</dbReference>
<sequence>MGKIGLIAGAGELPLEFARSAKQAGEEVFVFAVKDVAKDIFSDTAVKVYWVSVGDYARLVFILLKERVKKIAFLGKFKKEVLEKNPGDKEWQSFVKELPNRMDYTILDKATSVLSKIGVEVVSPICYLKHLFPEEGILTKNVSSPEVLKNMEFGYEIARKIADIDIGQTIIVKNKSIVAVEAMEGTDSTIERGFKVGGEGCVMIKSARSNQDMRWDVPTVGLKTMEQLISNKYAGLAIQSGKMYLLNKEEFIKKADEYGILIKVF</sequence>
<dbReference type="InterPro" id="IPR043167">
    <property type="entry name" value="LpxI_C_sf"/>
</dbReference>
<accession>A0A0F0CMI6</accession>
<organism evidence="3 4">
    <name type="scientific">Candidatus Omnitrophus magneticus</name>
    <dbReference type="NCBI Taxonomy" id="1609969"/>
    <lineage>
        <taxon>Bacteria</taxon>
        <taxon>Pseudomonadati</taxon>
        <taxon>Candidatus Omnitrophota</taxon>
        <taxon>Candidatus Omnitrophus</taxon>
    </lineage>
</organism>
<dbReference type="Pfam" id="PF17930">
    <property type="entry name" value="LpxI_N"/>
    <property type="match status" value="1"/>
</dbReference>
<evidence type="ECO:0000259" key="1">
    <source>
        <dbReference type="Pfam" id="PF06230"/>
    </source>
</evidence>
<reference evidence="3 4" key="1">
    <citation type="submission" date="2015-02" db="EMBL/GenBank/DDBJ databases">
        <title>Single-cell genomics of uncultivated deep-branching MTB reveals a conserved set of magnetosome genes.</title>
        <authorList>
            <person name="Kolinko S."/>
            <person name="Richter M."/>
            <person name="Glockner F.O."/>
            <person name="Brachmann A."/>
            <person name="Schuler D."/>
        </authorList>
    </citation>
    <scope>NUCLEOTIDE SEQUENCE [LARGE SCALE GENOMIC DNA]</scope>
    <source>
        <strain evidence="3">SKK-01</strain>
    </source>
</reference>
<dbReference type="InterPro" id="IPR041255">
    <property type="entry name" value="LpxI_N"/>
</dbReference>
<comment type="caution">
    <text evidence="3">The sequence shown here is derived from an EMBL/GenBank/DDBJ whole genome shotgun (WGS) entry which is preliminary data.</text>
</comment>
<dbReference type="PANTHER" id="PTHR39962">
    <property type="entry name" value="BLL4848 PROTEIN"/>
    <property type="match status" value="1"/>
</dbReference>
<proteinExistence type="predicted"/>
<gene>
    <name evidence="3" type="ORF">OMAG_002940</name>
</gene>
<evidence type="ECO:0000313" key="4">
    <source>
        <dbReference type="Proteomes" id="UP000033428"/>
    </source>
</evidence>
<keyword evidence="4" id="KW-1185">Reference proteome</keyword>
<protein>
    <submittedName>
        <fullName evidence="3">Protein containing DUF1009</fullName>
    </submittedName>
</protein>
<feature type="domain" description="LpxI N-terminal" evidence="2">
    <location>
        <begin position="3"/>
        <end position="130"/>
    </location>
</feature>
<dbReference type="PANTHER" id="PTHR39962:SF1">
    <property type="entry name" value="LPXI FAMILY PROTEIN"/>
    <property type="match status" value="1"/>
</dbReference>
<feature type="domain" description="LpxI C-terminal" evidence="1">
    <location>
        <begin position="135"/>
        <end position="262"/>
    </location>
</feature>
<dbReference type="Pfam" id="PF06230">
    <property type="entry name" value="LpxI_C"/>
    <property type="match status" value="1"/>
</dbReference>
<dbReference type="InterPro" id="IPR053174">
    <property type="entry name" value="LpxI"/>
</dbReference>